<gene>
    <name evidence="2" type="ORF">ACFFTR_21540</name>
</gene>
<feature type="domain" description="SnoaL-like" evidence="1">
    <location>
        <begin position="15"/>
        <end position="116"/>
    </location>
</feature>
<organism evidence="2 3">
    <name type="scientific">Dactylosporangium vinaceum</name>
    <dbReference type="NCBI Taxonomy" id="53362"/>
    <lineage>
        <taxon>Bacteria</taxon>
        <taxon>Bacillati</taxon>
        <taxon>Actinomycetota</taxon>
        <taxon>Actinomycetes</taxon>
        <taxon>Micromonosporales</taxon>
        <taxon>Micromonosporaceae</taxon>
        <taxon>Dactylosporangium</taxon>
    </lineage>
</organism>
<evidence type="ECO:0000313" key="2">
    <source>
        <dbReference type="EMBL" id="MFB9445671.1"/>
    </source>
</evidence>
<name>A0ABV5MA11_9ACTN</name>
<dbReference type="EMBL" id="JBHMCA010000043">
    <property type="protein sequence ID" value="MFB9445671.1"/>
    <property type="molecule type" value="Genomic_DNA"/>
</dbReference>
<protein>
    <submittedName>
        <fullName evidence="2">Nuclear transport factor 2 family protein</fullName>
    </submittedName>
</protein>
<evidence type="ECO:0000259" key="1">
    <source>
        <dbReference type="Pfam" id="PF12680"/>
    </source>
</evidence>
<accession>A0ABV5MA11</accession>
<comment type="caution">
    <text evidence="2">The sequence shown here is derived from an EMBL/GenBank/DDBJ whole genome shotgun (WGS) entry which is preliminary data.</text>
</comment>
<proteinExistence type="predicted"/>
<dbReference type="InterPro" id="IPR037401">
    <property type="entry name" value="SnoaL-like"/>
</dbReference>
<evidence type="ECO:0000313" key="3">
    <source>
        <dbReference type="Proteomes" id="UP001589608"/>
    </source>
</evidence>
<dbReference type="Gene3D" id="3.10.450.50">
    <property type="match status" value="1"/>
</dbReference>
<dbReference type="Proteomes" id="UP001589608">
    <property type="component" value="Unassembled WGS sequence"/>
</dbReference>
<dbReference type="RefSeq" id="WP_223093245.1">
    <property type="nucleotide sequence ID" value="NZ_CP061913.1"/>
</dbReference>
<dbReference type="Pfam" id="PF12680">
    <property type="entry name" value="SnoaL_2"/>
    <property type="match status" value="1"/>
</dbReference>
<keyword evidence="3" id="KW-1185">Reference proteome</keyword>
<reference evidence="2 3" key="1">
    <citation type="submission" date="2024-09" db="EMBL/GenBank/DDBJ databases">
        <authorList>
            <person name="Sun Q."/>
            <person name="Mori K."/>
        </authorList>
    </citation>
    <scope>NUCLEOTIDE SEQUENCE [LARGE SCALE GENOMIC DNA]</scope>
    <source>
        <strain evidence="2 3">JCM 3307</strain>
    </source>
</reference>
<dbReference type="InterPro" id="IPR032710">
    <property type="entry name" value="NTF2-like_dom_sf"/>
</dbReference>
<sequence>MDDHGPRPEDAELLRRTYRAFNARDIDEILATMSPQIDWPNMMDNVRAHGRDEVRKYWLRQFAEIDPRVEPTGMRVEPDGRICVDVHQVVRNLDGDVLADQNVQHVYTVRDGLLERMDVR</sequence>
<dbReference type="SUPFAM" id="SSF54427">
    <property type="entry name" value="NTF2-like"/>
    <property type="match status" value="1"/>
</dbReference>